<name>A0A0C2FEQ2_9PEZI</name>
<protein>
    <recommendedName>
        <fullName evidence="3">HNH nuclease domain-containing protein</fullName>
    </recommendedName>
</protein>
<gene>
    <name evidence="1" type="ORF">SPBR_07834</name>
</gene>
<dbReference type="OrthoDB" id="2142759at2759"/>
<dbReference type="Proteomes" id="UP000031575">
    <property type="component" value="Unassembled WGS sequence"/>
</dbReference>
<proteinExistence type="predicted"/>
<dbReference type="EMBL" id="AWTV01000009">
    <property type="protein sequence ID" value="KIH89608.1"/>
    <property type="molecule type" value="Genomic_DNA"/>
</dbReference>
<dbReference type="GeneID" id="63681009"/>
<evidence type="ECO:0008006" key="3">
    <source>
        <dbReference type="Google" id="ProtNLM"/>
    </source>
</evidence>
<dbReference type="VEuPathDB" id="FungiDB:SPBR_07834"/>
<dbReference type="RefSeq" id="XP_040617618.1">
    <property type="nucleotide sequence ID" value="XM_040766088.1"/>
</dbReference>
<sequence length="199" mass="21792">MAALPAFTPPAAALSLGPTPRAVRFRHPAYPDSAPDLLVLMAADGDGGLDYDLALAACCIIAGVDWDGGYLALKASATNDLQRVDRPQDGSLHGREYFFCVDGDDPLFKYPVIPSFHHWRFPHGSFEADDGTPRGNLPLPWRGLRFPDFIPPRPTVKGPAAAMDRDITCRVTGHMNGVEKAHLVPEGERLWFVSNKMDR</sequence>
<accession>A0A0C2FEQ2</accession>
<reference evidence="1 2" key="1">
    <citation type="journal article" date="2014" name="BMC Genomics">
        <title>Comparative genomics of the major fungal agents of human and animal Sporotrichosis: Sporothrix schenckii and Sporothrix brasiliensis.</title>
        <authorList>
            <person name="Teixeira M.M."/>
            <person name="de Almeida L.G."/>
            <person name="Kubitschek-Barreira P."/>
            <person name="Alves F.L."/>
            <person name="Kioshima E.S."/>
            <person name="Abadio A.K."/>
            <person name="Fernandes L."/>
            <person name="Derengowski L.S."/>
            <person name="Ferreira K.S."/>
            <person name="Souza R.C."/>
            <person name="Ruiz J.C."/>
            <person name="de Andrade N.C."/>
            <person name="Paes H.C."/>
            <person name="Nicola A.M."/>
            <person name="Albuquerque P."/>
            <person name="Gerber A.L."/>
            <person name="Martins V.P."/>
            <person name="Peconick L.D."/>
            <person name="Neto A.V."/>
            <person name="Chaucanez C.B."/>
            <person name="Silva P.A."/>
            <person name="Cunha O.L."/>
            <person name="de Oliveira F.F."/>
            <person name="dos Santos T.C."/>
            <person name="Barros A.L."/>
            <person name="Soares M.A."/>
            <person name="de Oliveira L.M."/>
            <person name="Marini M.M."/>
            <person name="Villalobos-Duno H."/>
            <person name="Cunha M.M."/>
            <person name="de Hoog S."/>
            <person name="da Silveira J.F."/>
            <person name="Henrissat B."/>
            <person name="Nino-Vega G.A."/>
            <person name="Cisalpino P.S."/>
            <person name="Mora-Montes H.M."/>
            <person name="Almeida S.R."/>
            <person name="Stajich J.E."/>
            <person name="Lopes-Bezerra L.M."/>
            <person name="Vasconcelos A.T."/>
            <person name="Felipe M.S."/>
        </authorList>
    </citation>
    <scope>NUCLEOTIDE SEQUENCE [LARGE SCALE GENOMIC DNA]</scope>
    <source>
        <strain evidence="1 2">5110</strain>
    </source>
</reference>
<comment type="caution">
    <text evidence="1">The sequence shown here is derived from an EMBL/GenBank/DDBJ whole genome shotgun (WGS) entry which is preliminary data.</text>
</comment>
<dbReference type="HOGENOM" id="CLU_1372992_0_0_1"/>
<keyword evidence="2" id="KW-1185">Reference proteome</keyword>
<organism evidence="1 2">
    <name type="scientific">Sporothrix brasiliensis 5110</name>
    <dbReference type="NCBI Taxonomy" id="1398154"/>
    <lineage>
        <taxon>Eukaryota</taxon>
        <taxon>Fungi</taxon>
        <taxon>Dikarya</taxon>
        <taxon>Ascomycota</taxon>
        <taxon>Pezizomycotina</taxon>
        <taxon>Sordariomycetes</taxon>
        <taxon>Sordariomycetidae</taxon>
        <taxon>Ophiostomatales</taxon>
        <taxon>Ophiostomataceae</taxon>
        <taxon>Sporothrix</taxon>
    </lineage>
</organism>
<dbReference type="AlphaFoldDB" id="A0A0C2FEQ2"/>
<evidence type="ECO:0000313" key="1">
    <source>
        <dbReference type="EMBL" id="KIH89608.1"/>
    </source>
</evidence>
<evidence type="ECO:0000313" key="2">
    <source>
        <dbReference type="Proteomes" id="UP000031575"/>
    </source>
</evidence>